<evidence type="ECO:0000256" key="7">
    <source>
        <dbReference type="RuleBase" id="RU361218"/>
    </source>
</evidence>
<dbReference type="PIRSF" id="PIRSF002419">
    <property type="entry name" value="Tetraspanin"/>
    <property type="match status" value="1"/>
</dbReference>
<evidence type="ECO:0000256" key="1">
    <source>
        <dbReference type="ARBA" id="ARBA00004141"/>
    </source>
</evidence>
<dbReference type="OrthoDB" id="2014092at2759"/>
<evidence type="ECO:0000256" key="4">
    <source>
        <dbReference type="ARBA" id="ARBA00022989"/>
    </source>
</evidence>
<reference evidence="8" key="1">
    <citation type="journal article" date="2019" name="bioRxiv">
        <title>The Genome of the Zebra Mussel, Dreissena polymorpha: A Resource for Invasive Species Research.</title>
        <authorList>
            <person name="McCartney M.A."/>
            <person name="Auch B."/>
            <person name="Kono T."/>
            <person name="Mallez S."/>
            <person name="Zhang Y."/>
            <person name="Obille A."/>
            <person name="Becker A."/>
            <person name="Abrahante J.E."/>
            <person name="Garbe J."/>
            <person name="Badalamenti J.P."/>
            <person name="Herman A."/>
            <person name="Mangelson H."/>
            <person name="Liachko I."/>
            <person name="Sullivan S."/>
            <person name="Sone E.D."/>
            <person name="Koren S."/>
            <person name="Silverstein K.A.T."/>
            <person name="Beckman K.B."/>
            <person name="Gohl D.M."/>
        </authorList>
    </citation>
    <scope>NUCLEOTIDE SEQUENCE</scope>
    <source>
        <strain evidence="8">Duluth1</strain>
        <tissue evidence="8">Whole animal</tissue>
    </source>
</reference>
<organism evidence="8 9">
    <name type="scientific">Dreissena polymorpha</name>
    <name type="common">Zebra mussel</name>
    <name type="synonym">Mytilus polymorpha</name>
    <dbReference type="NCBI Taxonomy" id="45954"/>
    <lineage>
        <taxon>Eukaryota</taxon>
        <taxon>Metazoa</taxon>
        <taxon>Spiralia</taxon>
        <taxon>Lophotrochozoa</taxon>
        <taxon>Mollusca</taxon>
        <taxon>Bivalvia</taxon>
        <taxon>Autobranchia</taxon>
        <taxon>Heteroconchia</taxon>
        <taxon>Euheterodonta</taxon>
        <taxon>Imparidentia</taxon>
        <taxon>Neoheterodontei</taxon>
        <taxon>Myida</taxon>
        <taxon>Dreissenoidea</taxon>
        <taxon>Dreissenidae</taxon>
        <taxon>Dreissena</taxon>
    </lineage>
</organism>
<evidence type="ECO:0000313" key="8">
    <source>
        <dbReference type="EMBL" id="KAH3871205.1"/>
    </source>
</evidence>
<keyword evidence="3 7" id="KW-0812">Transmembrane</keyword>
<dbReference type="InterPro" id="IPR008952">
    <property type="entry name" value="Tetraspanin_EC2_sf"/>
</dbReference>
<dbReference type="InterPro" id="IPR018499">
    <property type="entry name" value="Tetraspanin/Peripherin"/>
</dbReference>
<dbReference type="EMBL" id="JAIWYP010000002">
    <property type="protein sequence ID" value="KAH3871205.1"/>
    <property type="molecule type" value="Genomic_DNA"/>
</dbReference>
<feature type="transmembrane region" description="Helical" evidence="7">
    <location>
        <begin position="21"/>
        <end position="42"/>
    </location>
</feature>
<accession>A0A9D4M5M8</accession>
<dbReference type="PRINTS" id="PR00259">
    <property type="entry name" value="TMFOUR"/>
</dbReference>
<dbReference type="PANTHER" id="PTHR19282:SF431">
    <property type="entry name" value="TETRASPANIN 26A, ISOFORM B-RELATED"/>
    <property type="match status" value="1"/>
</dbReference>
<sequence length="270" mass="30592">MPRKRRRDRSEVSCVIKYLMFGFNVLFWLVGTGICAIGLWAWTEKDMMTNIGRLTNVALDPAMIFIIIGGLMFIIGFAGCVGALRENTKLLLFFSIVVGCIFFVELVFAVLAFVYKDWVQSQVKSQLHNMIVNYRDDPDLQNLVDWIQRDWLKCCGVAAYRDWEQNIYFNCSSPGGEACGVPFSCCRPTQAVIVNRHCGFDIMKPSHDFERSSIIYTEGCIPAGEAWFEKNIIPVASVAVALAVLQILGICFAHNLRGDINAQRARWRRP</sequence>
<feature type="transmembrane region" description="Helical" evidence="7">
    <location>
        <begin position="91"/>
        <end position="115"/>
    </location>
</feature>
<evidence type="ECO:0000256" key="5">
    <source>
        <dbReference type="ARBA" id="ARBA00023136"/>
    </source>
</evidence>
<evidence type="ECO:0000256" key="6">
    <source>
        <dbReference type="PIRSR" id="PIRSR002419-1"/>
    </source>
</evidence>
<feature type="transmembrane region" description="Helical" evidence="7">
    <location>
        <begin position="62"/>
        <end position="84"/>
    </location>
</feature>
<reference evidence="8" key="2">
    <citation type="submission" date="2020-11" db="EMBL/GenBank/DDBJ databases">
        <authorList>
            <person name="McCartney M.A."/>
            <person name="Auch B."/>
            <person name="Kono T."/>
            <person name="Mallez S."/>
            <person name="Becker A."/>
            <person name="Gohl D.M."/>
            <person name="Silverstein K.A.T."/>
            <person name="Koren S."/>
            <person name="Bechman K.B."/>
            <person name="Herman A."/>
            <person name="Abrahante J.E."/>
            <person name="Garbe J."/>
        </authorList>
    </citation>
    <scope>NUCLEOTIDE SEQUENCE</scope>
    <source>
        <strain evidence="8">Duluth1</strain>
        <tissue evidence="8">Whole animal</tissue>
    </source>
</reference>
<comment type="similarity">
    <text evidence="2 7">Belongs to the tetraspanin (TM4SF) family.</text>
</comment>
<dbReference type="SUPFAM" id="SSF48652">
    <property type="entry name" value="Tetraspanin"/>
    <property type="match status" value="1"/>
</dbReference>
<comment type="caution">
    <text evidence="8">The sequence shown here is derived from an EMBL/GenBank/DDBJ whole genome shotgun (WGS) entry which is preliminary data.</text>
</comment>
<gene>
    <name evidence="8" type="ORF">DPMN_034399</name>
</gene>
<dbReference type="FunFam" id="1.10.1450.10:FF:000023">
    <property type="entry name" value="Tetraspanin"/>
    <property type="match status" value="1"/>
</dbReference>
<keyword evidence="9" id="KW-1185">Reference proteome</keyword>
<comment type="subcellular location">
    <subcellularLocation>
        <location evidence="1 7">Membrane</location>
        <topology evidence="1 7">Multi-pass membrane protein</topology>
    </subcellularLocation>
</comment>
<evidence type="ECO:0000313" key="9">
    <source>
        <dbReference type="Proteomes" id="UP000828390"/>
    </source>
</evidence>
<dbReference type="InterPro" id="IPR000301">
    <property type="entry name" value="Tetraspanin_animals"/>
</dbReference>
<protein>
    <recommendedName>
        <fullName evidence="7">Tetraspanin</fullName>
    </recommendedName>
</protein>
<dbReference type="AlphaFoldDB" id="A0A9D4M5M8"/>
<feature type="transmembrane region" description="Helical" evidence="7">
    <location>
        <begin position="232"/>
        <end position="256"/>
    </location>
</feature>
<dbReference type="Proteomes" id="UP000828390">
    <property type="component" value="Unassembled WGS sequence"/>
</dbReference>
<feature type="disulfide bond" evidence="6">
    <location>
        <begin position="155"/>
        <end position="171"/>
    </location>
</feature>
<dbReference type="Pfam" id="PF00335">
    <property type="entry name" value="Tetraspanin"/>
    <property type="match status" value="1"/>
</dbReference>
<proteinExistence type="inferred from homology"/>
<evidence type="ECO:0000256" key="2">
    <source>
        <dbReference type="ARBA" id="ARBA00006840"/>
    </source>
</evidence>
<keyword evidence="5 7" id="KW-0472">Membrane</keyword>
<name>A0A9D4M5M8_DREPO</name>
<dbReference type="PANTHER" id="PTHR19282">
    <property type="entry name" value="TETRASPANIN"/>
    <property type="match status" value="1"/>
</dbReference>
<dbReference type="GO" id="GO:0005886">
    <property type="term" value="C:plasma membrane"/>
    <property type="evidence" value="ECO:0007669"/>
    <property type="project" value="TreeGrafter"/>
</dbReference>
<evidence type="ECO:0000256" key="3">
    <source>
        <dbReference type="ARBA" id="ARBA00022692"/>
    </source>
</evidence>
<dbReference type="Gene3D" id="1.10.1450.10">
    <property type="entry name" value="Tetraspanin"/>
    <property type="match status" value="1"/>
</dbReference>
<keyword evidence="4 7" id="KW-1133">Transmembrane helix</keyword>
<keyword evidence="6" id="KW-1015">Disulfide bond</keyword>